<organism evidence="2 3">
    <name type="scientific">Funneliformis geosporum</name>
    <dbReference type="NCBI Taxonomy" id="1117311"/>
    <lineage>
        <taxon>Eukaryota</taxon>
        <taxon>Fungi</taxon>
        <taxon>Fungi incertae sedis</taxon>
        <taxon>Mucoromycota</taxon>
        <taxon>Glomeromycotina</taxon>
        <taxon>Glomeromycetes</taxon>
        <taxon>Glomerales</taxon>
        <taxon>Glomeraceae</taxon>
        <taxon>Funneliformis</taxon>
    </lineage>
</organism>
<name>A0A9W4SYM7_9GLOM</name>
<evidence type="ECO:0000313" key="2">
    <source>
        <dbReference type="EMBL" id="CAI2186267.1"/>
    </source>
</evidence>
<reference evidence="2" key="1">
    <citation type="submission" date="2022-08" db="EMBL/GenBank/DDBJ databases">
        <authorList>
            <person name="Kallberg Y."/>
            <person name="Tangrot J."/>
            <person name="Rosling A."/>
        </authorList>
    </citation>
    <scope>NUCLEOTIDE SEQUENCE</scope>
    <source>
        <strain evidence="2">Wild A</strain>
    </source>
</reference>
<dbReference type="OrthoDB" id="2443046at2759"/>
<gene>
    <name evidence="2" type="ORF">FWILDA_LOCUS12489</name>
</gene>
<evidence type="ECO:0000313" key="3">
    <source>
        <dbReference type="Proteomes" id="UP001153678"/>
    </source>
</evidence>
<feature type="region of interest" description="Disordered" evidence="1">
    <location>
        <begin position="117"/>
        <end position="144"/>
    </location>
</feature>
<dbReference type="AlphaFoldDB" id="A0A9W4SYM7"/>
<comment type="caution">
    <text evidence="2">The sequence shown here is derived from an EMBL/GenBank/DDBJ whole genome shotgun (WGS) entry which is preliminary data.</text>
</comment>
<dbReference type="Proteomes" id="UP001153678">
    <property type="component" value="Unassembled WGS sequence"/>
</dbReference>
<proteinExistence type="predicted"/>
<evidence type="ECO:0000256" key="1">
    <source>
        <dbReference type="SAM" id="MobiDB-lite"/>
    </source>
</evidence>
<accession>A0A9W4SYM7</accession>
<sequence length="144" mass="16049">MSRVNKTLDKSKKSANKRGEDLIIRRFLSSLLREKGNVIPGDDYNYDPVDDITDKISSAKLKEIPLEETICKVLQSELKLIFPAHFFQDSAESNSSSLIASKQIVAPMESKMVSQNNIPLASKDSSPDDHAMMNFLPPRPRTAG</sequence>
<dbReference type="EMBL" id="CAMKVN010004068">
    <property type="protein sequence ID" value="CAI2186267.1"/>
    <property type="molecule type" value="Genomic_DNA"/>
</dbReference>
<protein>
    <submittedName>
        <fullName evidence="2">4360_t:CDS:1</fullName>
    </submittedName>
</protein>
<keyword evidence="3" id="KW-1185">Reference proteome</keyword>